<proteinExistence type="predicted"/>
<evidence type="ECO:0000313" key="6">
    <source>
        <dbReference type="Proteomes" id="UP000549250"/>
    </source>
</evidence>
<evidence type="ECO:0000256" key="3">
    <source>
        <dbReference type="ARBA" id="ARBA00022801"/>
    </source>
</evidence>
<gene>
    <name evidence="5" type="ORF">FHR87_002819</name>
</gene>
<dbReference type="SUPFAM" id="SSF52096">
    <property type="entry name" value="ClpP/crotonase"/>
    <property type="match status" value="1"/>
</dbReference>
<dbReference type="Gene3D" id="3.90.226.10">
    <property type="entry name" value="2-enoyl-CoA Hydratase, Chain A, domain 1"/>
    <property type="match status" value="1"/>
</dbReference>
<dbReference type="PANTHER" id="PTHR43176">
    <property type="entry name" value="3-HYDROXYISOBUTYRYL-COA HYDROLASE-RELATED"/>
    <property type="match status" value="1"/>
</dbReference>
<sequence>MNVIFEERPAPHGIRIGIVTLDSEKTLNALTLPMVEAMLDHLKQWATDPAIVCVLLRGNGNRAFCAGADVRRLTQACREQPGEVPHLAARFFADEYRLDHLLHTFAKPVITWGHGLVLGGGLGLLQGASIRIVTPNSRLAMPEVSIGLYPDVGASWFLSRLPGKLGLFLGLTGTQINARDALDLDLADRCLNDDQQEELIEGLMQINWDHQATVQLHSLLHAMSQQARESRESLPEAQILPRRNRIDELLDMVEPNQAWHALNALIEDADPLFAQAARTMTEGCPLTVHLLWEQLLRARFMSLAQALRMEYAMTLNCCRYPEFSEGVRARLVDKDNRPHWHWPDIDTVPQTIIQAHFLPTWTGTHPLADLA</sequence>
<dbReference type="InterPro" id="IPR045004">
    <property type="entry name" value="ECH_dom"/>
</dbReference>
<dbReference type="InterPro" id="IPR029045">
    <property type="entry name" value="ClpP/crotonase-like_dom_sf"/>
</dbReference>
<dbReference type="PANTHER" id="PTHR43176:SF3">
    <property type="entry name" value="3-HYDROXYISOBUTYRYL-COA HYDROLASE, MITOCHONDRIAL"/>
    <property type="match status" value="1"/>
</dbReference>
<organism evidence="5 6">
    <name type="scientific">Azomonas macrocytogenes</name>
    <name type="common">Azotobacter macrocytogenes</name>
    <dbReference type="NCBI Taxonomy" id="69962"/>
    <lineage>
        <taxon>Bacteria</taxon>
        <taxon>Pseudomonadati</taxon>
        <taxon>Pseudomonadota</taxon>
        <taxon>Gammaproteobacteria</taxon>
        <taxon>Pseudomonadales</taxon>
        <taxon>Pseudomonadaceae</taxon>
        <taxon>Azomonas</taxon>
    </lineage>
</organism>
<dbReference type="EC" id="3.1.2.4" evidence="2"/>
<dbReference type="RefSeq" id="WP_183167276.1">
    <property type="nucleotide sequence ID" value="NZ_JACHXI010000015.1"/>
</dbReference>
<keyword evidence="6" id="KW-1185">Reference proteome</keyword>
<protein>
    <recommendedName>
        <fullName evidence="2">3-hydroxyisobutyryl-CoA hydrolase</fullName>
        <ecNumber evidence="2">3.1.2.4</ecNumber>
    </recommendedName>
</protein>
<evidence type="ECO:0000256" key="1">
    <source>
        <dbReference type="ARBA" id="ARBA00001709"/>
    </source>
</evidence>
<evidence type="ECO:0000259" key="4">
    <source>
        <dbReference type="Pfam" id="PF16113"/>
    </source>
</evidence>
<dbReference type="EMBL" id="JACHXI010000015">
    <property type="protein sequence ID" value="MBB3104403.1"/>
    <property type="molecule type" value="Genomic_DNA"/>
</dbReference>
<evidence type="ECO:0000256" key="2">
    <source>
        <dbReference type="ARBA" id="ARBA00011915"/>
    </source>
</evidence>
<feature type="domain" description="Enoyl-CoA hydratase/isomerase" evidence="4">
    <location>
        <begin position="16"/>
        <end position="357"/>
    </location>
</feature>
<dbReference type="GO" id="GO:0006574">
    <property type="term" value="P:L-valine catabolic process"/>
    <property type="evidence" value="ECO:0007669"/>
    <property type="project" value="TreeGrafter"/>
</dbReference>
<dbReference type="AlphaFoldDB" id="A0A839T9U7"/>
<name>A0A839T9U7_AZOMA</name>
<dbReference type="CDD" id="cd06558">
    <property type="entry name" value="crotonase-like"/>
    <property type="match status" value="1"/>
</dbReference>
<dbReference type="Pfam" id="PF16113">
    <property type="entry name" value="ECH_2"/>
    <property type="match status" value="1"/>
</dbReference>
<dbReference type="InterPro" id="IPR032259">
    <property type="entry name" value="HIBYL-CoA-H"/>
</dbReference>
<dbReference type="GO" id="GO:0003860">
    <property type="term" value="F:3-hydroxyisobutyryl-CoA hydrolase activity"/>
    <property type="evidence" value="ECO:0007669"/>
    <property type="project" value="UniProtKB-EC"/>
</dbReference>
<dbReference type="Proteomes" id="UP000549250">
    <property type="component" value="Unassembled WGS sequence"/>
</dbReference>
<reference evidence="5 6" key="1">
    <citation type="submission" date="2020-08" db="EMBL/GenBank/DDBJ databases">
        <title>Genomic Encyclopedia of Type Strains, Phase III (KMG-III): the genomes of soil and plant-associated and newly described type strains.</title>
        <authorList>
            <person name="Whitman W."/>
        </authorList>
    </citation>
    <scope>NUCLEOTIDE SEQUENCE [LARGE SCALE GENOMIC DNA]</scope>
    <source>
        <strain evidence="5 6">CECT 4462</strain>
    </source>
</reference>
<keyword evidence="3" id="KW-0378">Hydrolase</keyword>
<comment type="catalytic activity">
    <reaction evidence="1">
        <text>3-hydroxy-2-methylpropanoyl-CoA + H2O = 3-hydroxy-2-methylpropanoate + CoA + H(+)</text>
        <dbReference type="Rhea" id="RHEA:20888"/>
        <dbReference type="ChEBI" id="CHEBI:11805"/>
        <dbReference type="ChEBI" id="CHEBI:15377"/>
        <dbReference type="ChEBI" id="CHEBI:15378"/>
        <dbReference type="ChEBI" id="CHEBI:57287"/>
        <dbReference type="ChEBI" id="CHEBI:57340"/>
        <dbReference type="EC" id="3.1.2.4"/>
    </reaction>
</comment>
<dbReference type="GO" id="GO:0005829">
    <property type="term" value="C:cytosol"/>
    <property type="evidence" value="ECO:0007669"/>
    <property type="project" value="TreeGrafter"/>
</dbReference>
<dbReference type="NCBIfam" id="NF004127">
    <property type="entry name" value="PRK05617.1"/>
    <property type="match status" value="1"/>
</dbReference>
<comment type="caution">
    <text evidence="5">The sequence shown here is derived from an EMBL/GenBank/DDBJ whole genome shotgun (WGS) entry which is preliminary data.</text>
</comment>
<evidence type="ECO:0000313" key="5">
    <source>
        <dbReference type="EMBL" id="MBB3104403.1"/>
    </source>
</evidence>
<accession>A0A839T9U7</accession>